<proteinExistence type="predicted"/>
<organism evidence="1 2">
    <name type="scientific">Pyrodictium abyssi</name>
    <dbReference type="NCBI Taxonomy" id="54256"/>
    <lineage>
        <taxon>Archaea</taxon>
        <taxon>Thermoproteota</taxon>
        <taxon>Thermoprotei</taxon>
        <taxon>Desulfurococcales</taxon>
        <taxon>Pyrodictiaceae</taxon>
        <taxon>Pyrodictium</taxon>
    </lineage>
</organism>
<reference evidence="1 2" key="1">
    <citation type="submission" date="2023-09" db="EMBL/GenBank/DDBJ databases">
        <title>Pyrofollis japonicus gen. nov. sp. nov., a novel member of the family Pyrodictiaceae isolated from the Iheya North hydrothermal field.</title>
        <authorList>
            <person name="Miyazaki U."/>
            <person name="Sanari M."/>
            <person name="Tame A."/>
            <person name="Kitajima M."/>
            <person name="Okamoto A."/>
            <person name="Sawayama S."/>
            <person name="Miyazaki J."/>
            <person name="Takai K."/>
            <person name="Nakagawa S."/>
        </authorList>
    </citation>
    <scope>NUCLEOTIDE SEQUENCE [LARGE SCALE GENOMIC DNA]</scope>
    <source>
        <strain evidence="1 2">AV2</strain>
    </source>
</reference>
<gene>
    <name evidence="1" type="ORF">PABY_04420</name>
</gene>
<dbReference type="RefSeq" id="WP_338251486.1">
    <property type="nucleotide sequence ID" value="NZ_AP028907.1"/>
</dbReference>
<dbReference type="EMBL" id="AP028907">
    <property type="protein sequence ID" value="BES80875.1"/>
    <property type="molecule type" value="Genomic_DNA"/>
</dbReference>
<sequence>MVLLQITRREEHQVGKYRVTLLYDSEDRVVGAMIEGPRLSKPVYIAVHEKTAPKIPKQVKKFLAKHGFQVA</sequence>
<name>A0ABN6ZR48_9CREN</name>
<dbReference type="Proteomes" id="UP001341135">
    <property type="component" value="Chromosome"/>
</dbReference>
<accession>A0ABN6ZR48</accession>
<evidence type="ECO:0000313" key="1">
    <source>
        <dbReference type="EMBL" id="BES80875.1"/>
    </source>
</evidence>
<protein>
    <submittedName>
        <fullName evidence="1">Uncharacterized protein</fullName>
    </submittedName>
</protein>
<keyword evidence="2" id="KW-1185">Reference proteome</keyword>
<evidence type="ECO:0000313" key="2">
    <source>
        <dbReference type="Proteomes" id="UP001341135"/>
    </source>
</evidence>
<dbReference type="GeneID" id="89288476"/>